<reference evidence="12" key="1">
    <citation type="submission" date="2020-04" db="EMBL/GenBank/DDBJ databases">
        <authorList>
            <person name="Neveu A P."/>
        </authorList>
    </citation>
    <scope>NUCLEOTIDE SEQUENCE</scope>
    <source>
        <tissue evidence="12">Whole embryo</tissue>
    </source>
</reference>
<comment type="similarity">
    <text evidence="2">Belongs to the glycosyltransferase 31 family.</text>
</comment>
<keyword evidence="3" id="KW-0328">Glycosyltransferase</keyword>
<evidence type="ECO:0000256" key="8">
    <source>
        <dbReference type="ARBA" id="ARBA00023136"/>
    </source>
</evidence>
<evidence type="ECO:0000256" key="5">
    <source>
        <dbReference type="ARBA" id="ARBA00022692"/>
    </source>
</evidence>
<proteinExistence type="evidence at transcript level"/>
<keyword evidence="8" id="KW-0472">Membrane</keyword>
<evidence type="ECO:0000313" key="12">
    <source>
        <dbReference type="EMBL" id="CAB3265542.1"/>
    </source>
</evidence>
<sequence length="351" mass="39471">MQKKPYVVCLLAFSLLGVCWYISSSPIQHMQRPGFLNRPAYKRFLQPPTSIRNSTDENKNLTSSVLETTAPEPTEGQTLTSTERTKLTVDDIGFTIKTSEKFHSTRIDLILKTWFVQTNGQINFITDGEDTVYQEKSGNKLIKSGCGKSHGLVDLCCKVGREYDTFMADTSKRWWCHFDDDNYVNVGSLVNYLDQFDDKKDWYIGRKSRPSFKSRYRTRWYVYEFGTGGGGVCISRPLAIKMEPYCGNGVFPKTCQAAGAADDCVIGLIATKLIGTKMTESPLFHSHIERLGKLNSSTLTQQACVSYNGKNVVNLPASLPQFSKEEDPTRILSLHCNIYPKENICAPLAKT</sequence>
<dbReference type="EMBL" id="LR789680">
    <property type="protein sequence ID" value="CAB3265542.1"/>
    <property type="molecule type" value="mRNA"/>
</dbReference>
<dbReference type="GO" id="GO:0016757">
    <property type="term" value="F:glycosyltransferase activity"/>
    <property type="evidence" value="ECO:0007669"/>
    <property type="project" value="UniProtKB-KW"/>
</dbReference>
<keyword evidence="7" id="KW-1133">Transmembrane helix</keyword>
<keyword evidence="5" id="KW-0812">Transmembrane</keyword>
<dbReference type="InterPro" id="IPR003378">
    <property type="entry name" value="Fringe-like_glycosylTrfase"/>
</dbReference>
<gene>
    <name evidence="12" type="primary">Rfng-002</name>
</gene>
<dbReference type="Pfam" id="PF02434">
    <property type="entry name" value="Fringe"/>
    <property type="match status" value="1"/>
</dbReference>
<evidence type="ECO:0000256" key="7">
    <source>
        <dbReference type="ARBA" id="ARBA00022989"/>
    </source>
</evidence>
<evidence type="ECO:0000256" key="6">
    <source>
        <dbReference type="ARBA" id="ARBA00022968"/>
    </source>
</evidence>
<accession>A0A6F9DQ15</accession>
<evidence type="ECO:0000256" key="9">
    <source>
        <dbReference type="ARBA" id="ARBA00037847"/>
    </source>
</evidence>
<evidence type="ECO:0000256" key="4">
    <source>
        <dbReference type="ARBA" id="ARBA00022679"/>
    </source>
</evidence>
<feature type="domain" description="Fringe-like glycosyltransferase" evidence="11">
    <location>
        <begin position="86"/>
        <end position="330"/>
    </location>
</feature>
<name>A0A6F9DQ15_9ASCI</name>
<evidence type="ECO:0000256" key="1">
    <source>
        <dbReference type="ARBA" id="ARBA00004606"/>
    </source>
</evidence>
<protein>
    <submittedName>
        <fullName evidence="12">Fringe 1</fullName>
    </submittedName>
</protein>
<dbReference type="GO" id="GO:0012505">
    <property type="term" value="C:endomembrane system"/>
    <property type="evidence" value="ECO:0007669"/>
    <property type="project" value="UniProtKB-SubCell"/>
</dbReference>
<dbReference type="PANTHER" id="PTHR10811">
    <property type="entry name" value="FRINGE-RELATED"/>
    <property type="match status" value="1"/>
</dbReference>
<feature type="region of interest" description="Disordered" evidence="10">
    <location>
        <begin position="47"/>
        <end position="80"/>
    </location>
</feature>
<evidence type="ECO:0000256" key="3">
    <source>
        <dbReference type="ARBA" id="ARBA00022676"/>
    </source>
</evidence>
<dbReference type="AlphaFoldDB" id="A0A6F9DQ15"/>
<comment type="subcellular location">
    <subcellularLocation>
        <location evidence="9">Endomembrane system</location>
        <topology evidence="9">Single-pass membrane protein</topology>
    </subcellularLocation>
    <subcellularLocation>
        <location evidence="1">Membrane</location>
        <topology evidence="1">Single-pass type II membrane protein</topology>
    </subcellularLocation>
</comment>
<keyword evidence="4" id="KW-0808">Transferase</keyword>
<evidence type="ECO:0000256" key="10">
    <source>
        <dbReference type="SAM" id="MobiDB-lite"/>
    </source>
</evidence>
<evidence type="ECO:0000259" key="11">
    <source>
        <dbReference type="Pfam" id="PF02434"/>
    </source>
</evidence>
<organism evidence="12">
    <name type="scientific">Phallusia mammillata</name>
    <dbReference type="NCBI Taxonomy" id="59560"/>
    <lineage>
        <taxon>Eukaryota</taxon>
        <taxon>Metazoa</taxon>
        <taxon>Chordata</taxon>
        <taxon>Tunicata</taxon>
        <taxon>Ascidiacea</taxon>
        <taxon>Phlebobranchia</taxon>
        <taxon>Ascidiidae</taxon>
        <taxon>Phallusia</taxon>
    </lineage>
</organism>
<dbReference type="Gene3D" id="3.90.550.50">
    <property type="match status" value="1"/>
</dbReference>
<dbReference type="GO" id="GO:0016020">
    <property type="term" value="C:membrane"/>
    <property type="evidence" value="ECO:0007669"/>
    <property type="project" value="UniProtKB-SubCell"/>
</dbReference>
<evidence type="ECO:0000256" key="2">
    <source>
        <dbReference type="ARBA" id="ARBA00008661"/>
    </source>
</evidence>
<keyword evidence="6" id="KW-0735">Signal-anchor</keyword>